<protein>
    <recommendedName>
        <fullName evidence="10">L-threonylcarbamoyladenylate synthase</fullName>
        <ecNumber evidence="3">2.7.7.87</ecNumber>
    </recommendedName>
    <alternativeName>
        <fullName evidence="10">L-threonylcarbamoyladenylate synthase</fullName>
    </alternativeName>
</protein>
<evidence type="ECO:0000256" key="6">
    <source>
        <dbReference type="ARBA" id="ARBA00022694"/>
    </source>
</evidence>
<dbReference type="Proteomes" id="UP001230220">
    <property type="component" value="Unassembled WGS sequence"/>
</dbReference>
<dbReference type="EC" id="2.7.7.87" evidence="3"/>
<evidence type="ECO:0000256" key="11">
    <source>
        <dbReference type="ARBA" id="ARBA00048366"/>
    </source>
</evidence>
<evidence type="ECO:0000256" key="9">
    <source>
        <dbReference type="ARBA" id="ARBA00022840"/>
    </source>
</evidence>
<dbReference type="GO" id="GO:0061710">
    <property type="term" value="F:L-threonylcarbamoyladenylate synthase"/>
    <property type="evidence" value="ECO:0007669"/>
    <property type="project" value="UniProtKB-EC"/>
</dbReference>
<keyword evidence="5 13" id="KW-0808">Transferase</keyword>
<dbReference type="EMBL" id="JAUSUR010000003">
    <property type="protein sequence ID" value="MDQ0361098.1"/>
    <property type="molecule type" value="Genomic_DNA"/>
</dbReference>
<organism evidence="13 14">
    <name type="scientific">Breznakia pachnodae</name>
    <dbReference type="NCBI Taxonomy" id="265178"/>
    <lineage>
        <taxon>Bacteria</taxon>
        <taxon>Bacillati</taxon>
        <taxon>Bacillota</taxon>
        <taxon>Erysipelotrichia</taxon>
        <taxon>Erysipelotrichales</taxon>
        <taxon>Erysipelotrichaceae</taxon>
        <taxon>Breznakia</taxon>
    </lineage>
</organism>
<keyword evidence="6" id="KW-0819">tRNA processing</keyword>
<dbReference type="PANTHER" id="PTHR17490">
    <property type="entry name" value="SUA5"/>
    <property type="match status" value="1"/>
</dbReference>
<dbReference type="InterPro" id="IPR017945">
    <property type="entry name" value="DHBP_synth_RibB-like_a/b_dom"/>
</dbReference>
<feature type="domain" description="YrdC-like" evidence="12">
    <location>
        <begin position="8"/>
        <end position="189"/>
    </location>
</feature>
<dbReference type="Gene3D" id="3.90.870.10">
    <property type="entry name" value="DHBP synthase"/>
    <property type="match status" value="1"/>
</dbReference>
<comment type="similarity">
    <text evidence="2">Belongs to the SUA5 family.</text>
</comment>
<keyword evidence="14" id="KW-1185">Reference proteome</keyword>
<evidence type="ECO:0000256" key="5">
    <source>
        <dbReference type="ARBA" id="ARBA00022679"/>
    </source>
</evidence>
<dbReference type="InterPro" id="IPR006070">
    <property type="entry name" value="Sua5-like_dom"/>
</dbReference>
<evidence type="ECO:0000256" key="4">
    <source>
        <dbReference type="ARBA" id="ARBA00022490"/>
    </source>
</evidence>
<evidence type="ECO:0000256" key="10">
    <source>
        <dbReference type="ARBA" id="ARBA00029774"/>
    </source>
</evidence>
<keyword evidence="4" id="KW-0963">Cytoplasm</keyword>
<accession>A0ABU0E2H4</accession>
<dbReference type="InterPro" id="IPR050156">
    <property type="entry name" value="TC-AMP_synthase_SUA5"/>
</dbReference>
<sequence length="204" mass="22872">MKTKIFKKEELSTIKEWIKDGKVIAFPTDTVFGLGVLYSNEEALKNLKQAKLRDGNKPIPMMVKSIEQLEKVAYVDERVKLLADRFMPGALTLILKRRESVPAYVSDYKDTIALRIPDDNFVLSLLEEPMLVTSANLSGETPGKNEHDVLLQLNGRIDAIVEGEAKRDIPSTIVDLSSDKVIILREGEICADDINETLTKGDKR</sequence>
<dbReference type="RefSeq" id="WP_307407541.1">
    <property type="nucleotide sequence ID" value="NZ_JAUSUR010000003.1"/>
</dbReference>
<evidence type="ECO:0000256" key="8">
    <source>
        <dbReference type="ARBA" id="ARBA00022741"/>
    </source>
</evidence>
<evidence type="ECO:0000259" key="12">
    <source>
        <dbReference type="PROSITE" id="PS51163"/>
    </source>
</evidence>
<evidence type="ECO:0000313" key="14">
    <source>
        <dbReference type="Proteomes" id="UP001230220"/>
    </source>
</evidence>
<comment type="subcellular location">
    <subcellularLocation>
        <location evidence="1">Cytoplasm</location>
    </subcellularLocation>
</comment>
<keyword evidence="9" id="KW-0067">ATP-binding</keyword>
<evidence type="ECO:0000256" key="3">
    <source>
        <dbReference type="ARBA" id="ARBA00012584"/>
    </source>
</evidence>
<dbReference type="Pfam" id="PF01300">
    <property type="entry name" value="Sua5_yciO_yrdC"/>
    <property type="match status" value="1"/>
</dbReference>
<evidence type="ECO:0000256" key="1">
    <source>
        <dbReference type="ARBA" id="ARBA00004496"/>
    </source>
</evidence>
<dbReference type="PANTHER" id="PTHR17490:SF16">
    <property type="entry name" value="THREONYLCARBAMOYL-AMP SYNTHASE"/>
    <property type="match status" value="1"/>
</dbReference>
<dbReference type="SUPFAM" id="SSF55821">
    <property type="entry name" value="YrdC/RibB"/>
    <property type="match status" value="1"/>
</dbReference>
<reference evidence="13 14" key="1">
    <citation type="submission" date="2023-07" db="EMBL/GenBank/DDBJ databases">
        <title>Genomic Encyclopedia of Type Strains, Phase IV (KMG-IV): sequencing the most valuable type-strain genomes for metagenomic binning, comparative biology and taxonomic classification.</title>
        <authorList>
            <person name="Goeker M."/>
        </authorList>
    </citation>
    <scope>NUCLEOTIDE SEQUENCE [LARGE SCALE GENOMIC DNA]</scope>
    <source>
        <strain evidence="13 14">DSM 16784</strain>
    </source>
</reference>
<name>A0ABU0E2H4_9FIRM</name>
<comment type="catalytic activity">
    <reaction evidence="11">
        <text>L-threonine + hydrogencarbonate + ATP = L-threonylcarbamoyladenylate + diphosphate + H2O</text>
        <dbReference type="Rhea" id="RHEA:36407"/>
        <dbReference type="ChEBI" id="CHEBI:15377"/>
        <dbReference type="ChEBI" id="CHEBI:17544"/>
        <dbReference type="ChEBI" id="CHEBI:30616"/>
        <dbReference type="ChEBI" id="CHEBI:33019"/>
        <dbReference type="ChEBI" id="CHEBI:57926"/>
        <dbReference type="ChEBI" id="CHEBI:73682"/>
        <dbReference type="EC" id="2.7.7.87"/>
    </reaction>
</comment>
<evidence type="ECO:0000256" key="7">
    <source>
        <dbReference type="ARBA" id="ARBA00022695"/>
    </source>
</evidence>
<evidence type="ECO:0000256" key="2">
    <source>
        <dbReference type="ARBA" id="ARBA00007663"/>
    </source>
</evidence>
<proteinExistence type="inferred from homology"/>
<dbReference type="PROSITE" id="PS51163">
    <property type="entry name" value="YRDC"/>
    <property type="match status" value="1"/>
</dbReference>
<evidence type="ECO:0000313" key="13">
    <source>
        <dbReference type="EMBL" id="MDQ0361098.1"/>
    </source>
</evidence>
<dbReference type="NCBIfam" id="TIGR00057">
    <property type="entry name" value="L-threonylcarbamoyladenylate synthase"/>
    <property type="match status" value="1"/>
</dbReference>
<gene>
    <name evidence="13" type="ORF">J2S15_001845</name>
</gene>
<keyword evidence="7 13" id="KW-0548">Nucleotidyltransferase</keyword>
<comment type="caution">
    <text evidence="13">The sequence shown here is derived from an EMBL/GenBank/DDBJ whole genome shotgun (WGS) entry which is preliminary data.</text>
</comment>
<keyword evidence="8" id="KW-0547">Nucleotide-binding</keyword>